<keyword evidence="2" id="KW-1185">Reference proteome</keyword>
<evidence type="ECO:0000313" key="1">
    <source>
        <dbReference type="EMBL" id="GBO43440.1"/>
    </source>
</evidence>
<proteinExistence type="predicted"/>
<accession>A0A4Y2X3S0</accession>
<comment type="caution">
    <text evidence="1">The sequence shown here is derived from an EMBL/GenBank/DDBJ whole genome shotgun (WGS) entry which is preliminary data.</text>
</comment>
<protein>
    <submittedName>
        <fullName evidence="1">Uncharacterized protein</fullName>
    </submittedName>
</protein>
<organism evidence="1 2">
    <name type="scientific">Araneus ventricosus</name>
    <name type="common">Orbweaver spider</name>
    <name type="synonym">Epeira ventricosa</name>
    <dbReference type="NCBI Taxonomy" id="182803"/>
    <lineage>
        <taxon>Eukaryota</taxon>
        <taxon>Metazoa</taxon>
        <taxon>Ecdysozoa</taxon>
        <taxon>Arthropoda</taxon>
        <taxon>Chelicerata</taxon>
        <taxon>Arachnida</taxon>
        <taxon>Araneae</taxon>
        <taxon>Araneomorphae</taxon>
        <taxon>Entelegynae</taxon>
        <taxon>Araneoidea</taxon>
        <taxon>Araneidae</taxon>
        <taxon>Araneus</taxon>
    </lineage>
</organism>
<sequence length="179" mass="20658">MHFLPFLKATLNTVAKFLGTNEMILNRRETREQSAISEAIEANIKEKELYEKSRLFASLKEFDLKISNLNLSSFWTLIRKDSYLLFEKLIDSACPQIKYSVQINEALEVNVFFKNVKRLKVGSYSFPLECKSTNLLSEILATCSKVFEEEPKDDALNSVKDVLQSIMQSDEDSFFPIHK</sequence>
<dbReference type="Proteomes" id="UP000499080">
    <property type="component" value="Unassembled WGS sequence"/>
</dbReference>
<name>A0A4Y2X3S0_ARAVE</name>
<reference evidence="1 2" key="1">
    <citation type="journal article" date="2019" name="Sci. Rep.">
        <title>Orb-weaving spider Araneus ventricosus genome elucidates the spidroin gene catalogue.</title>
        <authorList>
            <person name="Kono N."/>
            <person name="Nakamura H."/>
            <person name="Ohtoshi R."/>
            <person name="Moran D.A.P."/>
            <person name="Shinohara A."/>
            <person name="Yoshida Y."/>
            <person name="Fujiwara M."/>
            <person name="Mori M."/>
            <person name="Tomita M."/>
            <person name="Arakawa K."/>
        </authorList>
    </citation>
    <scope>NUCLEOTIDE SEQUENCE [LARGE SCALE GENOMIC DNA]</scope>
</reference>
<evidence type="ECO:0000313" key="2">
    <source>
        <dbReference type="Proteomes" id="UP000499080"/>
    </source>
</evidence>
<dbReference type="AlphaFoldDB" id="A0A4Y2X3S0"/>
<dbReference type="EMBL" id="BGPR01069863">
    <property type="protein sequence ID" value="GBO43440.1"/>
    <property type="molecule type" value="Genomic_DNA"/>
</dbReference>
<gene>
    <name evidence="1" type="ORF">AVEN_241713_1</name>
</gene>